<evidence type="ECO:0000256" key="1">
    <source>
        <dbReference type="ARBA" id="ARBA00022649"/>
    </source>
</evidence>
<dbReference type="EC" id="3.1.-.-" evidence="5"/>
<comment type="similarity">
    <text evidence="5">Belongs to the PINc/VapC protein family.</text>
</comment>
<reference evidence="7 8" key="1">
    <citation type="submission" date="2019-03" db="EMBL/GenBank/DDBJ databases">
        <title>Genomic Encyclopedia of Type Strains, Phase IV (KMG-IV): sequencing the most valuable type-strain genomes for metagenomic binning, comparative biology and taxonomic classification.</title>
        <authorList>
            <person name="Goeker M."/>
        </authorList>
    </citation>
    <scope>NUCLEOTIDE SEQUENCE [LARGE SCALE GENOMIC DNA]</scope>
    <source>
        <strain evidence="7 8">DSM 25903</strain>
    </source>
</reference>
<evidence type="ECO:0000256" key="2">
    <source>
        <dbReference type="ARBA" id="ARBA00022722"/>
    </source>
</evidence>
<dbReference type="Gene3D" id="3.40.50.1010">
    <property type="entry name" value="5'-nuclease"/>
    <property type="match status" value="1"/>
</dbReference>
<accession>A0A4R7C0B6</accession>
<organism evidence="7 8">
    <name type="scientific">Enterovirga rhinocerotis</name>
    <dbReference type="NCBI Taxonomy" id="1339210"/>
    <lineage>
        <taxon>Bacteria</taxon>
        <taxon>Pseudomonadati</taxon>
        <taxon>Pseudomonadota</taxon>
        <taxon>Alphaproteobacteria</taxon>
        <taxon>Hyphomicrobiales</taxon>
        <taxon>Methylobacteriaceae</taxon>
        <taxon>Enterovirga</taxon>
    </lineage>
</organism>
<evidence type="ECO:0000256" key="5">
    <source>
        <dbReference type="HAMAP-Rule" id="MF_00265"/>
    </source>
</evidence>
<comment type="function">
    <text evidence="5">Toxic component of a toxin-antitoxin (TA) system. An RNase.</text>
</comment>
<keyword evidence="8" id="KW-1185">Reference proteome</keyword>
<dbReference type="InterPro" id="IPR022907">
    <property type="entry name" value="VapC_family"/>
</dbReference>
<keyword evidence="5" id="KW-0800">Toxin</keyword>
<dbReference type="OrthoDB" id="329172at2"/>
<name>A0A4R7C0B6_9HYPH</name>
<keyword evidence="4 5" id="KW-0378">Hydrolase</keyword>
<sequence>MILVDTSVWIDHLNRGDSLLSELLNKGLVATHPFVIGELALGSLRQRDRVIQALQALPTIPRAFDDEVLVFIQNHALQGSGIGYVDAHLLASVQLAQPSSLLTRDRRLGEACRQLGISYAPGA</sequence>
<dbReference type="GO" id="GO:0016787">
    <property type="term" value="F:hydrolase activity"/>
    <property type="evidence" value="ECO:0007669"/>
    <property type="project" value="UniProtKB-KW"/>
</dbReference>
<evidence type="ECO:0000313" key="8">
    <source>
        <dbReference type="Proteomes" id="UP000295122"/>
    </source>
</evidence>
<dbReference type="EMBL" id="SNZR01000013">
    <property type="protein sequence ID" value="TDR89917.1"/>
    <property type="molecule type" value="Genomic_DNA"/>
</dbReference>
<dbReference type="Pfam" id="PF01850">
    <property type="entry name" value="PIN"/>
    <property type="match status" value="1"/>
</dbReference>
<dbReference type="InterPro" id="IPR029060">
    <property type="entry name" value="PIN-like_dom_sf"/>
</dbReference>
<dbReference type="GO" id="GO:0000287">
    <property type="term" value="F:magnesium ion binding"/>
    <property type="evidence" value="ECO:0007669"/>
    <property type="project" value="UniProtKB-UniRule"/>
</dbReference>
<keyword evidence="5" id="KW-0460">Magnesium</keyword>
<gene>
    <name evidence="5" type="primary">vapC</name>
    <name evidence="7" type="ORF">EV668_2753</name>
</gene>
<evidence type="ECO:0000256" key="4">
    <source>
        <dbReference type="ARBA" id="ARBA00022801"/>
    </source>
</evidence>
<comment type="cofactor">
    <cofactor evidence="5">
        <name>Mg(2+)</name>
        <dbReference type="ChEBI" id="CHEBI:18420"/>
    </cofactor>
</comment>
<dbReference type="RefSeq" id="WP_133770906.1">
    <property type="nucleotide sequence ID" value="NZ_SNZR01000013.1"/>
</dbReference>
<dbReference type="GO" id="GO:0090729">
    <property type="term" value="F:toxin activity"/>
    <property type="evidence" value="ECO:0007669"/>
    <property type="project" value="UniProtKB-KW"/>
</dbReference>
<dbReference type="Proteomes" id="UP000295122">
    <property type="component" value="Unassembled WGS sequence"/>
</dbReference>
<dbReference type="AlphaFoldDB" id="A0A4R7C0B6"/>
<evidence type="ECO:0000313" key="7">
    <source>
        <dbReference type="EMBL" id="TDR89917.1"/>
    </source>
</evidence>
<keyword evidence="2 5" id="KW-0540">Nuclease</keyword>
<keyword evidence="1 5" id="KW-1277">Toxin-antitoxin system</keyword>
<feature type="domain" description="PIN" evidence="6">
    <location>
        <begin position="2"/>
        <end position="111"/>
    </location>
</feature>
<proteinExistence type="inferred from homology"/>
<evidence type="ECO:0000256" key="3">
    <source>
        <dbReference type="ARBA" id="ARBA00022723"/>
    </source>
</evidence>
<evidence type="ECO:0000259" key="6">
    <source>
        <dbReference type="Pfam" id="PF01850"/>
    </source>
</evidence>
<keyword evidence="3 5" id="KW-0479">Metal-binding</keyword>
<dbReference type="InterPro" id="IPR002716">
    <property type="entry name" value="PIN_dom"/>
</dbReference>
<dbReference type="GO" id="GO:0004540">
    <property type="term" value="F:RNA nuclease activity"/>
    <property type="evidence" value="ECO:0007669"/>
    <property type="project" value="InterPro"/>
</dbReference>
<protein>
    <recommendedName>
        <fullName evidence="5">Ribonuclease VapC</fullName>
        <shortName evidence="5">RNase VapC</shortName>
        <ecNumber evidence="5">3.1.-.-</ecNumber>
    </recommendedName>
    <alternativeName>
        <fullName evidence="5">Toxin VapC</fullName>
    </alternativeName>
</protein>
<comment type="caution">
    <text evidence="7">The sequence shown here is derived from an EMBL/GenBank/DDBJ whole genome shotgun (WGS) entry which is preliminary data.</text>
</comment>
<feature type="binding site" evidence="5">
    <location>
        <position position="86"/>
    </location>
    <ligand>
        <name>Mg(2+)</name>
        <dbReference type="ChEBI" id="CHEBI:18420"/>
    </ligand>
</feature>
<feature type="binding site" evidence="5">
    <location>
        <position position="5"/>
    </location>
    <ligand>
        <name>Mg(2+)</name>
        <dbReference type="ChEBI" id="CHEBI:18420"/>
    </ligand>
</feature>
<dbReference type="HAMAP" id="MF_00265">
    <property type="entry name" value="VapC_Nob1"/>
    <property type="match status" value="1"/>
</dbReference>
<dbReference type="SUPFAM" id="SSF88723">
    <property type="entry name" value="PIN domain-like"/>
    <property type="match status" value="1"/>
</dbReference>